<dbReference type="Pfam" id="PF01464">
    <property type="entry name" value="SLT"/>
    <property type="match status" value="1"/>
</dbReference>
<dbReference type="Proteomes" id="UP000182314">
    <property type="component" value="Unassembled WGS sequence"/>
</dbReference>
<accession>A0AA94H5Q6</accession>
<dbReference type="InterPro" id="IPR023346">
    <property type="entry name" value="Lysozyme-like_dom_sf"/>
</dbReference>
<sequence>MKLLKIGLFTFCISPFAHADCFNTVGRAFGISPVLLKSIAIKESGMNPAAVNLANRNHTQDICMMQINSTHFAHLARLGISPERLLLEPCTCVSAGAWVLHGLFQHYGRSWNTVGMYNAGSSPARLTLRMRYAREIKNIYIKLQQKRNRDQSEALAERVVNEEI</sequence>
<feature type="signal peptide" evidence="1">
    <location>
        <begin position="1"/>
        <end position="19"/>
    </location>
</feature>
<gene>
    <name evidence="3" type="ORF">AWR26_03675</name>
    <name evidence="4" type="ORF">SAMN05216286_3575</name>
</gene>
<dbReference type="EMBL" id="CP014007">
    <property type="protein sequence ID" value="ANI81294.1"/>
    <property type="molecule type" value="Genomic_DNA"/>
</dbReference>
<reference evidence="4 6" key="1">
    <citation type="submission" date="2016-10" db="EMBL/GenBank/DDBJ databases">
        <authorList>
            <person name="Varghese N."/>
            <person name="Submissions S."/>
        </authorList>
    </citation>
    <scope>NUCLEOTIDE SEQUENCE [LARGE SCALE GENOMIC DNA]</scope>
    <source>
        <strain evidence="4 6">CGMCC 1.7012</strain>
    </source>
</reference>
<evidence type="ECO:0000313" key="6">
    <source>
        <dbReference type="Proteomes" id="UP000182314"/>
    </source>
</evidence>
<keyword evidence="5" id="KW-1185">Reference proteome</keyword>
<evidence type="ECO:0000313" key="4">
    <source>
        <dbReference type="EMBL" id="SFC87819.1"/>
    </source>
</evidence>
<reference evidence="3 5" key="2">
    <citation type="submission" date="2021-03" db="EMBL/GenBank/DDBJ databases">
        <authorList>
            <person name="Li Y."/>
            <person name="Li S."/>
            <person name="Chen M."/>
            <person name="Peng G."/>
            <person name="Tan Z."/>
            <person name="An Q."/>
        </authorList>
    </citation>
    <scope>NUCLEOTIDE SEQUENCE [LARGE SCALE GENOMIC DNA]</scope>
    <source>
        <strain evidence="3 5">Ola 51</strain>
    </source>
</reference>
<feature type="domain" description="Transglycosylase SLT" evidence="2">
    <location>
        <begin position="21"/>
        <end position="139"/>
    </location>
</feature>
<evidence type="ECO:0000259" key="2">
    <source>
        <dbReference type="Pfam" id="PF01464"/>
    </source>
</evidence>
<keyword evidence="1" id="KW-0732">Signal</keyword>
<name>A0AA94H5Q6_9ENTR</name>
<dbReference type="CDD" id="cd13400">
    <property type="entry name" value="LT_IagB-like"/>
    <property type="match status" value="1"/>
</dbReference>
<protein>
    <submittedName>
        <fullName evidence="3">Lytic transglycosylase domain-containing protein</fullName>
    </submittedName>
    <submittedName>
        <fullName evidence="4">Transglycosylase SLT domain-containing protein</fullName>
    </submittedName>
</protein>
<evidence type="ECO:0000256" key="1">
    <source>
        <dbReference type="SAM" id="SignalP"/>
    </source>
</evidence>
<organism evidence="4 6">
    <name type="scientific">Kosakonia oryzae</name>
    <dbReference type="NCBI Taxonomy" id="497725"/>
    <lineage>
        <taxon>Bacteria</taxon>
        <taxon>Pseudomonadati</taxon>
        <taxon>Pseudomonadota</taxon>
        <taxon>Gammaproteobacteria</taxon>
        <taxon>Enterobacterales</taxon>
        <taxon>Enterobacteriaceae</taxon>
        <taxon>Kosakonia</taxon>
    </lineage>
</organism>
<dbReference type="KEGG" id="kor:AWR26_03675"/>
<dbReference type="EMBL" id="FOKO01000004">
    <property type="protein sequence ID" value="SFC87819.1"/>
    <property type="molecule type" value="Genomic_DNA"/>
</dbReference>
<proteinExistence type="predicted"/>
<dbReference type="Proteomes" id="UP000078227">
    <property type="component" value="Chromosome"/>
</dbReference>
<dbReference type="RefSeq" id="WP_064563682.1">
    <property type="nucleotide sequence ID" value="NZ_FOKO01000004.1"/>
</dbReference>
<feature type="chain" id="PRO_5041705798" evidence="1">
    <location>
        <begin position="20"/>
        <end position="164"/>
    </location>
</feature>
<dbReference type="InterPro" id="IPR008258">
    <property type="entry name" value="Transglycosylase_SLT_dom_1"/>
</dbReference>
<dbReference type="Gene3D" id="1.10.530.10">
    <property type="match status" value="1"/>
</dbReference>
<dbReference type="SUPFAM" id="SSF53955">
    <property type="entry name" value="Lysozyme-like"/>
    <property type="match status" value="1"/>
</dbReference>
<dbReference type="AlphaFoldDB" id="A0AA94H5Q6"/>
<evidence type="ECO:0000313" key="5">
    <source>
        <dbReference type="Proteomes" id="UP000078227"/>
    </source>
</evidence>
<evidence type="ECO:0000313" key="3">
    <source>
        <dbReference type="EMBL" id="ANI81294.1"/>
    </source>
</evidence>